<gene>
    <name evidence="6" type="ORF">SSOG_03230</name>
</gene>
<keyword evidence="7" id="KW-1185">Reference proteome</keyword>
<dbReference type="STRING" id="457427.SSOG_03230"/>
<evidence type="ECO:0000313" key="7">
    <source>
        <dbReference type="Proteomes" id="UP000003963"/>
    </source>
</evidence>
<evidence type="ECO:0000256" key="2">
    <source>
        <dbReference type="ARBA" id="ARBA00023125"/>
    </source>
</evidence>
<keyword evidence="2" id="KW-0238">DNA-binding</keyword>
<name>D9WJV3_9ACTN</name>
<dbReference type="InterPro" id="IPR019888">
    <property type="entry name" value="Tscrpt_reg_AsnC-like"/>
</dbReference>
<protein>
    <submittedName>
        <fullName evidence="6">LigA protein</fullName>
    </submittedName>
</protein>
<accession>D9WJV3</accession>
<sequence>MPARIMNRLYVQQIDRRSAPNAGKRLPMLSEIDLQLLDALQVNPRASWTLIGRVLEIDPVTAARRWARLRENGLAWVSVAFGPHEAGQLCVVVVEVECERGASAAVAAAMARWNSALTVQYTAGRQDLWALLVTADFPTMSQLLLVGLPELEGVARSRSYFVTRLFEATGRWRLHVLGPGQVRRLREAYPERSSEGARPFGATDRAMFRELSTDGRRTHAEVGETLGVSARTVQRRLNALMSRREVAFRCDVARGLVGWPSSAVIWLNVPEDRLDEAGRVLGRRSEVRTCLAIADERNLMLSIGLRQISDLHGHIVQILHDVPYARILDRNIVLRQEKLYGRILDATGRAVEAVPIDPWADQV</sequence>
<dbReference type="InterPro" id="IPR019887">
    <property type="entry name" value="Tscrpt_reg_AsnC/Lrp_C"/>
</dbReference>
<dbReference type="HOGENOM" id="CLU_044190_1_0_11"/>
<dbReference type="AlphaFoldDB" id="D9WJV3"/>
<dbReference type="Proteomes" id="UP000003963">
    <property type="component" value="Unassembled WGS sequence"/>
</dbReference>
<evidence type="ECO:0000313" key="6">
    <source>
        <dbReference type="EMBL" id="EFL23516.1"/>
    </source>
</evidence>
<dbReference type="InterPro" id="IPR011008">
    <property type="entry name" value="Dimeric_a/b-barrel"/>
</dbReference>
<dbReference type="Pfam" id="PF01037">
    <property type="entry name" value="AsnC_trans_reg"/>
    <property type="match status" value="1"/>
</dbReference>
<dbReference type="InterPro" id="IPR036390">
    <property type="entry name" value="WH_DNA-bd_sf"/>
</dbReference>
<proteinExistence type="predicted"/>
<dbReference type="SMART" id="SM00344">
    <property type="entry name" value="HTH_ASNC"/>
    <property type="match status" value="2"/>
</dbReference>
<dbReference type="SUPFAM" id="SSF54909">
    <property type="entry name" value="Dimeric alpha+beta barrel"/>
    <property type="match status" value="1"/>
</dbReference>
<feature type="domain" description="HTH asnC-type" evidence="5">
    <location>
        <begin position="29"/>
        <end position="70"/>
    </location>
</feature>
<dbReference type="Gene3D" id="1.10.10.10">
    <property type="entry name" value="Winged helix-like DNA-binding domain superfamily/Winged helix DNA-binding domain"/>
    <property type="match status" value="2"/>
</dbReference>
<dbReference type="EMBL" id="GG657754">
    <property type="protein sequence ID" value="EFL23516.1"/>
    <property type="molecule type" value="Genomic_DNA"/>
</dbReference>
<evidence type="ECO:0000256" key="3">
    <source>
        <dbReference type="ARBA" id="ARBA00023163"/>
    </source>
</evidence>
<dbReference type="Gene3D" id="3.30.70.920">
    <property type="match status" value="1"/>
</dbReference>
<organism evidence="6 7">
    <name type="scientific">Streptomyces himastatinicus ATCC 53653</name>
    <dbReference type="NCBI Taxonomy" id="457427"/>
    <lineage>
        <taxon>Bacteria</taxon>
        <taxon>Bacillati</taxon>
        <taxon>Actinomycetota</taxon>
        <taxon>Actinomycetes</taxon>
        <taxon>Kitasatosporales</taxon>
        <taxon>Streptomycetaceae</taxon>
        <taxon>Streptomyces</taxon>
        <taxon>Streptomyces violaceusniger group</taxon>
    </lineage>
</organism>
<keyword evidence="3" id="KW-0804">Transcription</keyword>
<evidence type="ECO:0000256" key="1">
    <source>
        <dbReference type="ARBA" id="ARBA00023015"/>
    </source>
</evidence>
<dbReference type="PANTHER" id="PTHR30154:SF34">
    <property type="entry name" value="TRANSCRIPTIONAL REGULATOR AZLB"/>
    <property type="match status" value="1"/>
</dbReference>
<reference evidence="6 7" key="1">
    <citation type="submission" date="2009-02" db="EMBL/GenBank/DDBJ databases">
        <title>Annotation of Streptomyces hygroscopicus strain ATCC 53653.</title>
        <authorList>
            <consortium name="The Broad Institute Genome Sequencing Platform"/>
            <consortium name="Broad Institute Microbial Sequencing Center"/>
            <person name="Fischbach M."/>
            <person name="Godfrey P."/>
            <person name="Ward D."/>
            <person name="Young S."/>
            <person name="Zeng Q."/>
            <person name="Koehrsen M."/>
            <person name="Alvarado L."/>
            <person name="Berlin A.M."/>
            <person name="Bochicchio J."/>
            <person name="Borenstein D."/>
            <person name="Chapman S.B."/>
            <person name="Chen Z."/>
            <person name="Engels R."/>
            <person name="Freedman E."/>
            <person name="Gellesch M."/>
            <person name="Goldberg J."/>
            <person name="Griggs A."/>
            <person name="Gujja S."/>
            <person name="Heilman E.R."/>
            <person name="Heiman D.I."/>
            <person name="Hepburn T.A."/>
            <person name="Howarth C."/>
            <person name="Jen D."/>
            <person name="Larson L."/>
            <person name="Lewis B."/>
            <person name="Mehta T."/>
            <person name="Park D."/>
            <person name="Pearson M."/>
            <person name="Richards J."/>
            <person name="Roberts A."/>
            <person name="Saif S."/>
            <person name="Shea T.D."/>
            <person name="Shenoy N."/>
            <person name="Sisk P."/>
            <person name="Stolte C."/>
            <person name="Sykes S.N."/>
            <person name="Thomson T."/>
            <person name="Walk T."/>
            <person name="White J."/>
            <person name="Yandava C."/>
            <person name="Straight P."/>
            <person name="Clardy J."/>
            <person name="Hung D."/>
            <person name="Kolter R."/>
            <person name="Mekalanos J."/>
            <person name="Walker S."/>
            <person name="Walsh C.T."/>
            <person name="Wieland-Brown L.C."/>
            <person name="Haas B."/>
            <person name="Nusbaum C."/>
            <person name="Birren B."/>
        </authorList>
    </citation>
    <scope>NUCLEOTIDE SEQUENCE [LARGE SCALE GENOMIC DNA]</scope>
    <source>
        <strain evidence="6 7">ATCC 53653</strain>
    </source>
</reference>
<dbReference type="PANTHER" id="PTHR30154">
    <property type="entry name" value="LEUCINE-RESPONSIVE REGULATORY PROTEIN"/>
    <property type="match status" value="1"/>
</dbReference>
<dbReference type="GO" id="GO:0043200">
    <property type="term" value="P:response to amino acid"/>
    <property type="evidence" value="ECO:0007669"/>
    <property type="project" value="TreeGrafter"/>
</dbReference>
<dbReference type="GO" id="GO:0005829">
    <property type="term" value="C:cytosol"/>
    <property type="evidence" value="ECO:0007669"/>
    <property type="project" value="TreeGrafter"/>
</dbReference>
<dbReference type="InterPro" id="IPR000485">
    <property type="entry name" value="AsnC-type_HTH_dom"/>
</dbReference>
<feature type="domain" description="HTH asnC-type" evidence="5">
    <location>
        <begin position="202"/>
        <end position="240"/>
    </location>
</feature>
<dbReference type="SUPFAM" id="SSF46785">
    <property type="entry name" value="Winged helix' DNA-binding domain"/>
    <property type="match status" value="1"/>
</dbReference>
<evidence type="ECO:0000259" key="4">
    <source>
        <dbReference type="Pfam" id="PF01037"/>
    </source>
</evidence>
<dbReference type="Pfam" id="PF13404">
    <property type="entry name" value="HTH_AsnC-type"/>
    <property type="match status" value="2"/>
</dbReference>
<evidence type="ECO:0000259" key="5">
    <source>
        <dbReference type="Pfam" id="PF13404"/>
    </source>
</evidence>
<keyword evidence="1" id="KW-0805">Transcription regulation</keyword>
<feature type="domain" description="Transcription regulator AsnC/Lrp ligand binding" evidence="4">
    <location>
        <begin position="94"/>
        <end position="163"/>
    </location>
</feature>
<dbReference type="GO" id="GO:0043565">
    <property type="term" value="F:sequence-specific DNA binding"/>
    <property type="evidence" value="ECO:0007669"/>
    <property type="project" value="InterPro"/>
</dbReference>
<dbReference type="InterPro" id="IPR036388">
    <property type="entry name" value="WH-like_DNA-bd_sf"/>
</dbReference>